<dbReference type="AlphaFoldDB" id="A0AAD6JBV2"/>
<keyword evidence="2" id="KW-1185">Reference proteome</keyword>
<name>A0AAD6JBV2_9ROSI</name>
<protein>
    <submittedName>
        <fullName evidence="1">Uncharacterized protein</fullName>
    </submittedName>
</protein>
<dbReference type="Proteomes" id="UP001162972">
    <property type="component" value="Chromosome 4"/>
</dbReference>
<sequence>MLSENPGESIWIFSIPANFPENKVYPKRKRNAFYAVLFIGGLCLSDPNKGCRMAGGFLDENLENLSGPGIVRLLLHAKPRLHNCDKLDCA</sequence>
<organism evidence="1 2">
    <name type="scientific">Salix udensis</name>
    <dbReference type="NCBI Taxonomy" id="889485"/>
    <lineage>
        <taxon>Eukaryota</taxon>
        <taxon>Viridiplantae</taxon>
        <taxon>Streptophyta</taxon>
        <taxon>Embryophyta</taxon>
        <taxon>Tracheophyta</taxon>
        <taxon>Spermatophyta</taxon>
        <taxon>Magnoliopsida</taxon>
        <taxon>eudicotyledons</taxon>
        <taxon>Gunneridae</taxon>
        <taxon>Pentapetalae</taxon>
        <taxon>rosids</taxon>
        <taxon>fabids</taxon>
        <taxon>Malpighiales</taxon>
        <taxon>Salicaceae</taxon>
        <taxon>Saliceae</taxon>
        <taxon>Salix</taxon>
    </lineage>
</organism>
<evidence type="ECO:0000313" key="1">
    <source>
        <dbReference type="EMBL" id="KAJ6402020.1"/>
    </source>
</evidence>
<dbReference type="EMBL" id="JAPFFJ010000018">
    <property type="protein sequence ID" value="KAJ6402020.1"/>
    <property type="molecule type" value="Genomic_DNA"/>
</dbReference>
<evidence type="ECO:0000313" key="2">
    <source>
        <dbReference type="Proteomes" id="UP001162972"/>
    </source>
</evidence>
<accession>A0AAD6JBV2</accession>
<reference evidence="1 2" key="1">
    <citation type="journal article" date="2023" name="Int. J. Mol. Sci.">
        <title>De Novo Assembly and Annotation of 11 Diverse Shrub Willow (Salix) Genomes Reveals Novel Gene Organization in Sex-Linked Regions.</title>
        <authorList>
            <person name="Hyden B."/>
            <person name="Feng K."/>
            <person name="Yates T.B."/>
            <person name="Jawdy S."/>
            <person name="Cereghino C."/>
            <person name="Smart L.B."/>
            <person name="Muchero W."/>
        </authorList>
    </citation>
    <scope>NUCLEOTIDE SEQUENCE [LARGE SCALE GENOMIC DNA]</scope>
    <source>
        <tissue evidence="1">Shoot tip</tissue>
    </source>
</reference>
<proteinExistence type="predicted"/>
<comment type="caution">
    <text evidence="1">The sequence shown here is derived from an EMBL/GenBank/DDBJ whole genome shotgun (WGS) entry which is preliminary data.</text>
</comment>
<gene>
    <name evidence="1" type="ORF">OIU84_014152</name>
</gene>